<dbReference type="SUPFAM" id="SSF111331">
    <property type="entry name" value="NAD kinase/diacylglycerol kinase-like"/>
    <property type="match status" value="1"/>
</dbReference>
<gene>
    <name evidence="10" type="ORF">AALT52_03815</name>
</gene>
<evidence type="ECO:0000256" key="4">
    <source>
        <dbReference type="ARBA" id="ARBA00022741"/>
    </source>
</evidence>
<evidence type="ECO:0000256" key="6">
    <source>
        <dbReference type="ARBA" id="ARBA00022840"/>
    </source>
</evidence>
<dbReference type="Pfam" id="PF19279">
    <property type="entry name" value="YegS_C"/>
    <property type="match status" value="1"/>
</dbReference>
<keyword evidence="11" id="KW-1185">Reference proteome</keyword>
<evidence type="ECO:0000256" key="2">
    <source>
        <dbReference type="ARBA" id="ARBA00005983"/>
    </source>
</evidence>
<evidence type="ECO:0000256" key="7">
    <source>
        <dbReference type="ARBA" id="ARBA00023209"/>
    </source>
</evidence>
<evidence type="ECO:0000256" key="5">
    <source>
        <dbReference type="ARBA" id="ARBA00022777"/>
    </source>
</evidence>
<evidence type="ECO:0000259" key="9">
    <source>
        <dbReference type="PROSITE" id="PS50146"/>
    </source>
</evidence>
<keyword evidence="8" id="KW-1208">Phospholipid metabolism</keyword>
<dbReference type="Proteomes" id="UP001565236">
    <property type="component" value="Unassembled WGS sequence"/>
</dbReference>
<accession>A0ABV4DNG3</accession>
<dbReference type="InterPro" id="IPR017438">
    <property type="entry name" value="ATP-NAD_kinase_N"/>
</dbReference>
<keyword evidence="4" id="KW-0547">Nucleotide-binding</keyword>
<keyword evidence="5 10" id="KW-0418">Kinase</keyword>
<keyword evidence="7" id="KW-0444">Lipid biosynthesis</keyword>
<dbReference type="InterPro" id="IPR050187">
    <property type="entry name" value="Lipid_Phosphate_FormReg"/>
</dbReference>
<dbReference type="GO" id="GO:0016301">
    <property type="term" value="F:kinase activity"/>
    <property type="evidence" value="ECO:0007669"/>
    <property type="project" value="UniProtKB-KW"/>
</dbReference>
<sequence length="324" mass="37261">MDSRLRSFFIIINPQANDAKATKVWEKVRPILDSRQIDYAFRLTDHPDHATQHVRLFFNKLTTTEAKKYITLVIGGDGTLNEVLNALKKEVSPEIPLAFLPAGKNNNFAKGIGLAEDPLIALEQILATTDPVYYDIGEYQETTHSEQGYFLNDFGIGLDAYMLSLNKSQTKYPRLRKILTKLHLHFLVYLLNVVTAFLNQEAFALTLRIGEKYHFFKHARLVNIANHPYFEKGVVLSPKADVSDHKLDLIIADNLGFFRSVLLGLAIYFKKQLKLPYLHHYKDQQIHLIINSLEFGQIDGEDMGSKYYDIFFSSTQYPFWIKLN</sequence>
<dbReference type="SMART" id="SM00046">
    <property type="entry name" value="DAGKc"/>
    <property type="match status" value="1"/>
</dbReference>
<proteinExistence type="inferred from homology"/>
<keyword evidence="3" id="KW-0808">Transferase</keyword>
<dbReference type="InterPro" id="IPR016064">
    <property type="entry name" value="NAD/diacylglycerol_kinase_sf"/>
</dbReference>
<keyword evidence="7" id="KW-0443">Lipid metabolism</keyword>
<reference evidence="10 11" key="1">
    <citation type="submission" date="2024-03" db="EMBL/GenBank/DDBJ databases">
        <title>Mouse gut bacterial collection (mGBC) of GemPharmatech.</title>
        <authorList>
            <person name="He Y."/>
            <person name="Dong L."/>
            <person name="Wu D."/>
            <person name="Gao X."/>
            <person name="Lin Z."/>
        </authorList>
    </citation>
    <scope>NUCLEOTIDE SEQUENCE [LARGE SCALE GENOMIC DNA]</scope>
    <source>
        <strain evidence="10 11">15-30</strain>
    </source>
</reference>
<dbReference type="PANTHER" id="PTHR12358:SF54">
    <property type="entry name" value="SPHINGOSINE KINASE RELATED PROTEIN"/>
    <property type="match status" value="1"/>
</dbReference>
<comment type="similarity">
    <text evidence="2">Belongs to the diacylglycerol/lipid kinase family.</text>
</comment>
<protein>
    <submittedName>
        <fullName evidence="10">Diacylglycerol kinase family protein</fullName>
    </submittedName>
</protein>
<comment type="caution">
    <text evidence="10">The sequence shown here is derived from an EMBL/GenBank/DDBJ whole genome shotgun (WGS) entry which is preliminary data.</text>
</comment>
<dbReference type="PROSITE" id="PS50146">
    <property type="entry name" value="DAGK"/>
    <property type="match status" value="1"/>
</dbReference>
<dbReference type="RefSeq" id="WP_369941293.1">
    <property type="nucleotide sequence ID" value="NZ_JBCLUF010000009.1"/>
</dbReference>
<dbReference type="InterPro" id="IPR045540">
    <property type="entry name" value="YegS/DAGK_C"/>
</dbReference>
<comment type="cofactor">
    <cofactor evidence="1">
        <name>Mg(2+)</name>
        <dbReference type="ChEBI" id="CHEBI:18420"/>
    </cofactor>
</comment>
<dbReference type="InterPro" id="IPR001206">
    <property type="entry name" value="Diacylglycerol_kinase_cat_dom"/>
</dbReference>
<keyword evidence="7" id="KW-0594">Phospholipid biosynthesis</keyword>
<keyword evidence="6" id="KW-0067">ATP-binding</keyword>
<evidence type="ECO:0000256" key="3">
    <source>
        <dbReference type="ARBA" id="ARBA00022679"/>
    </source>
</evidence>
<evidence type="ECO:0000313" key="10">
    <source>
        <dbReference type="EMBL" id="MEY8662019.1"/>
    </source>
</evidence>
<dbReference type="Gene3D" id="3.40.50.10330">
    <property type="entry name" value="Probable inorganic polyphosphate/atp-NAD kinase, domain 1"/>
    <property type="match status" value="1"/>
</dbReference>
<dbReference type="Pfam" id="PF00781">
    <property type="entry name" value="DAGK_cat"/>
    <property type="match status" value="1"/>
</dbReference>
<evidence type="ECO:0000313" key="11">
    <source>
        <dbReference type="Proteomes" id="UP001565236"/>
    </source>
</evidence>
<organism evidence="10 11">
    <name type="scientific">Ligilactobacillus faecis</name>
    <dbReference type="NCBI Taxonomy" id="762833"/>
    <lineage>
        <taxon>Bacteria</taxon>
        <taxon>Bacillati</taxon>
        <taxon>Bacillota</taxon>
        <taxon>Bacilli</taxon>
        <taxon>Lactobacillales</taxon>
        <taxon>Lactobacillaceae</taxon>
        <taxon>Ligilactobacillus</taxon>
    </lineage>
</organism>
<feature type="domain" description="DAGKc" evidence="9">
    <location>
        <begin position="3"/>
        <end position="142"/>
    </location>
</feature>
<dbReference type="Gene3D" id="2.60.200.40">
    <property type="match status" value="1"/>
</dbReference>
<evidence type="ECO:0000256" key="1">
    <source>
        <dbReference type="ARBA" id="ARBA00001946"/>
    </source>
</evidence>
<dbReference type="PANTHER" id="PTHR12358">
    <property type="entry name" value="SPHINGOSINE KINASE"/>
    <property type="match status" value="1"/>
</dbReference>
<name>A0ABV4DNG3_9LACO</name>
<dbReference type="EMBL" id="JBCLUF010000009">
    <property type="protein sequence ID" value="MEY8662019.1"/>
    <property type="molecule type" value="Genomic_DNA"/>
</dbReference>
<evidence type="ECO:0000256" key="8">
    <source>
        <dbReference type="ARBA" id="ARBA00023264"/>
    </source>
</evidence>